<accession>A0AAJ1BJG8</accession>
<feature type="compositionally biased region" description="Polar residues" evidence="1">
    <location>
        <begin position="40"/>
        <end position="54"/>
    </location>
</feature>
<dbReference type="RefSeq" id="WP_240592082.1">
    <property type="nucleotide sequence ID" value="NZ_JAKUDL010000007.1"/>
</dbReference>
<feature type="region of interest" description="Disordered" evidence="1">
    <location>
        <begin position="38"/>
        <end position="61"/>
    </location>
</feature>
<organism evidence="2 3">
    <name type="scientific">Shewanella zhuhaiensis</name>
    <dbReference type="NCBI Taxonomy" id="2919576"/>
    <lineage>
        <taxon>Bacteria</taxon>
        <taxon>Pseudomonadati</taxon>
        <taxon>Pseudomonadota</taxon>
        <taxon>Gammaproteobacteria</taxon>
        <taxon>Alteromonadales</taxon>
        <taxon>Shewanellaceae</taxon>
        <taxon>Shewanella</taxon>
    </lineage>
</organism>
<dbReference type="AlphaFoldDB" id="A0AAJ1BJG8"/>
<evidence type="ECO:0000313" key="3">
    <source>
        <dbReference type="Proteomes" id="UP001297581"/>
    </source>
</evidence>
<proteinExistence type="predicted"/>
<gene>
    <name evidence="2" type="ORF">MJ923_16840</name>
</gene>
<protein>
    <submittedName>
        <fullName evidence="2">Uncharacterized protein</fullName>
    </submittedName>
</protein>
<dbReference type="EMBL" id="JAKUDL010000007">
    <property type="protein sequence ID" value="MCH4295976.1"/>
    <property type="molecule type" value="Genomic_DNA"/>
</dbReference>
<name>A0AAJ1BJG8_9GAMM</name>
<evidence type="ECO:0000256" key="1">
    <source>
        <dbReference type="SAM" id="MobiDB-lite"/>
    </source>
</evidence>
<sequence length="253" mass="27570">MKNLIGMIIALAVGLSIGAFLFSSESAYPPEETEIAPKTLVSQPDTGAQTQQNVDYPPFEADTSQQKYTDELETSPIDSVAKTPNELRAELVEQYRTATRAEICQAAVTEDYCELSSATDFQTLLLAAGGSVKSEAVAILLSADNYEIFTDWISSAERGEQALANEDLINTNLSGMIGNDMPNISMDNPMCSNTICSVDVHFQSEEEWKSLKNDLFRGSNLNAIFVSTSTPGRYRYLAFKADNGITTLAGMSR</sequence>
<evidence type="ECO:0000313" key="2">
    <source>
        <dbReference type="EMBL" id="MCH4295976.1"/>
    </source>
</evidence>
<comment type="caution">
    <text evidence="2">The sequence shown here is derived from an EMBL/GenBank/DDBJ whole genome shotgun (WGS) entry which is preliminary data.</text>
</comment>
<reference evidence="2 3" key="1">
    <citation type="submission" date="2022-02" db="EMBL/GenBank/DDBJ databases">
        <title>The genome sequence of Shewanella sp. 3B26.</title>
        <authorList>
            <person name="Du J."/>
        </authorList>
    </citation>
    <scope>NUCLEOTIDE SEQUENCE [LARGE SCALE GENOMIC DNA]</scope>
    <source>
        <strain evidence="2 3">3B26</strain>
    </source>
</reference>
<dbReference type="Proteomes" id="UP001297581">
    <property type="component" value="Unassembled WGS sequence"/>
</dbReference>
<keyword evidence="3" id="KW-1185">Reference proteome</keyword>